<dbReference type="AlphaFoldDB" id="A0A382FUB0"/>
<dbReference type="GO" id="GO:0005506">
    <property type="term" value="F:iron ion binding"/>
    <property type="evidence" value="ECO:0007669"/>
    <property type="project" value="InterPro"/>
</dbReference>
<evidence type="ECO:0000256" key="6">
    <source>
        <dbReference type="ARBA" id="ARBA00023033"/>
    </source>
</evidence>
<protein>
    <recommendedName>
        <fullName evidence="7">Biopterin-dependent aromatic amino acid hydroxylase family profile domain-containing protein</fullName>
    </recommendedName>
</protein>
<dbReference type="EMBL" id="UINC01051546">
    <property type="protein sequence ID" value="SVB65843.1"/>
    <property type="molecule type" value="Genomic_DNA"/>
</dbReference>
<dbReference type="SUPFAM" id="SSF56534">
    <property type="entry name" value="Aromatic aminoacid monoxygenases, catalytic and oligomerization domains"/>
    <property type="match status" value="1"/>
</dbReference>
<dbReference type="PROSITE" id="PS51410">
    <property type="entry name" value="BH4_AAA_HYDROXYL_2"/>
    <property type="match status" value="1"/>
</dbReference>
<dbReference type="GO" id="GO:0016714">
    <property type="term" value="F:oxidoreductase activity, acting on paired donors, with incorporation or reduction of molecular oxygen, reduced pteridine as one donor, and incorporation of one atom of oxygen"/>
    <property type="evidence" value="ECO:0007669"/>
    <property type="project" value="InterPro"/>
</dbReference>
<evidence type="ECO:0000256" key="3">
    <source>
        <dbReference type="ARBA" id="ARBA00022723"/>
    </source>
</evidence>
<dbReference type="InterPro" id="IPR036951">
    <property type="entry name" value="ArAA_hydroxylase_sf"/>
</dbReference>
<dbReference type="Gene3D" id="1.10.800.10">
    <property type="entry name" value="Aromatic amino acid hydroxylase"/>
    <property type="match status" value="1"/>
</dbReference>
<keyword evidence="4" id="KW-0560">Oxidoreductase</keyword>
<dbReference type="Pfam" id="PF00351">
    <property type="entry name" value="Biopterin_H"/>
    <property type="match status" value="1"/>
</dbReference>
<proteinExistence type="inferred from homology"/>
<evidence type="ECO:0000259" key="7">
    <source>
        <dbReference type="PROSITE" id="PS51410"/>
    </source>
</evidence>
<evidence type="ECO:0000313" key="8">
    <source>
        <dbReference type="EMBL" id="SVB65843.1"/>
    </source>
</evidence>
<evidence type="ECO:0000256" key="1">
    <source>
        <dbReference type="ARBA" id="ARBA00001954"/>
    </source>
</evidence>
<comment type="cofactor">
    <cofactor evidence="1">
        <name>Fe(2+)</name>
        <dbReference type="ChEBI" id="CHEBI:29033"/>
    </cofactor>
</comment>
<dbReference type="GO" id="GO:0009072">
    <property type="term" value="P:aromatic amino acid metabolic process"/>
    <property type="evidence" value="ECO:0007669"/>
    <property type="project" value="InterPro"/>
</dbReference>
<dbReference type="PANTHER" id="PTHR11473:SF24">
    <property type="entry name" value="PHENYLALANINE-4-HYDROXYLASE"/>
    <property type="match status" value="1"/>
</dbReference>
<keyword evidence="5" id="KW-0408">Iron</keyword>
<dbReference type="InterPro" id="IPR019774">
    <property type="entry name" value="Aromatic-AA_hydroxylase_C"/>
</dbReference>
<evidence type="ECO:0000256" key="5">
    <source>
        <dbReference type="ARBA" id="ARBA00023004"/>
    </source>
</evidence>
<organism evidence="8">
    <name type="scientific">marine metagenome</name>
    <dbReference type="NCBI Taxonomy" id="408172"/>
    <lineage>
        <taxon>unclassified sequences</taxon>
        <taxon>metagenomes</taxon>
        <taxon>ecological metagenomes</taxon>
    </lineage>
</organism>
<keyword evidence="3" id="KW-0479">Metal-binding</keyword>
<dbReference type="InterPro" id="IPR036329">
    <property type="entry name" value="Aro-AA_hydroxylase_C_sf"/>
</dbReference>
<dbReference type="InterPro" id="IPR001273">
    <property type="entry name" value="ArAA_hydroxylase"/>
</dbReference>
<sequence length="312" mass="36941">MISTDKYIKYDYLFKNVVPDPHLKIKIFDEDDSYLKPQDYNNVTNLENKIWQDLFINLDSILDQYVSREYLLGMRTLPIPKDRFPEFDIISPLLENATDWQLISVAGFLTEELFFDLNANRKFPVTEIIRKSPRFDEKYIDVNIQNDEGYVPEPDIFHDIQGHVPFLMNRDYANYMHDVGVLGHKILKDERGLGPELVAHNLKRLQNFAWWTYEFGLIKNCGETDQFRRKKNDIDYEIYGAGIISSYDETLNIVECAKGNSSYSKFISFDIEEITMTRFDTSNIQNRYYVINSMNDMYQAFQDNQDLFWFEG</sequence>
<reference evidence="8" key="1">
    <citation type="submission" date="2018-05" db="EMBL/GenBank/DDBJ databases">
        <authorList>
            <person name="Lanie J.A."/>
            <person name="Ng W.-L."/>
            <person name="Kazmierczak K.M."/>
            <person name="Andrzejewski T.M."/>
            <person name="Davidsen T.M."/>
            <person name="Wayne K.J."/>
            <person name="Tettelin H."/>
            <person name="Glass J.I."/>
            <person name="Rusch D."/>
            <person name="Podicherti R."/>
            <person name="Tsui H.-C.T."/>
            <person name="Winkler M.E."/>
        </authorList>
    </citation>
    <scope>NUCLEOTIDE SEQUENCE</scope>
</reference>
<evidence type="ECO:0000256" key="2">
    <source>
        <dbReference type="ARBA" id="ARBA00009712"/>
    </source>
</evidence>
<dbReference type="PANTHER" id="PTHR11473">
    <property type="entry name" value="AROMATIC AMINO ACID HYDROXYLASE"/>
    <property type="match status" value="1"/>
</dbReference>
<name>A0A382FUB0_9ZZZZ</name>
<evidence type="ECO:0000256" key="4">
    <source>
        <dbReference type="ARBA" id="ARBA00023002"/>
    </source>
</evidence>
<feature type="domain" description="Biopterin-dependent aromatic amino acid hydroxylase family profile" evidence="7">
    <location>
        <begin position="1"/>
        <end position="312"/>
    </location>
</feature>
<gene>
    <name evidence="8" type="ORF">METZ01_LOCUS218697</name>
</gene>
<comment type="similarity">
    <text evidence="2">Belongs to the biopterin-dependent aromatic amino acid hydroxylase family.</text>
</comment>
<keyword evidence="6" id="KW-0503">Monooxygenase</keyword>
<accession>A0A382FUB0</accession>